<accession>A0ABX0GNV0</accession>
<gene>
    <name evidence="1" type="ORF">G9H71_01820</name>
</gene>
<evidence type="ECO:0000313" key="2">
    <source>
        <dbReference type="Proteomes" id="UP000800981"/>
    </source>
</evidence>
<proteinExistence type="predicted"/>
<dbReference type="EMBL" id="JAANNP010000001">
    <property type="protein sequence ID" value="NHC12521.1"/>
    <property type="molecule type" value="Genomic_DNA"/>
</dbReference>
<organism evidence="1 2">
    <name type="scientific">Motilibacter deserti</name>
    <dbReference type="NCBI Taxonomy" id="2714956"/>
    <lineage>
        <taxon>Bacteria</taxon>
        <taxon>Bacillati</taxon>
        <taxon>Actinomycetota</taxon>
        <taxon>Actinomycetes</taxon>
        <taxon>Motilibacterales</taxon>
        <taxon>Motilibacteraceae</taxon>
        <taxon>Motilibacter</taxon>
    </lineage>
</organism>
<reference evidence="1 2" key="1">
    <citation type="submission" date="2020-03" db="EMBL/GenBank/DDBJ databases">
        <title>Two novel Motilibacter sp.</title>
        <authorList>
            <person name="Liu S."/>
        </authorList>
    </citation>
    <scope>NUCLEOTIDE SEQUENCE [LARGE SCALE GENOMIC DNA]</scope>
    <source>
        <strain evidence="1 2">E257</strain>
    </source>
</reference>
<protein>
    <submittedName>
        <fullName evidence="1">Uncharacterized protein</fullName>
    </submittedName>
</protein>
<comment type="caution">
    <text evidence="1">The sequence shown here is derived from an EMBL/GenBank/DDBJ whole genome shotgun (WGS) entry which is preliminary data.</text>
</comment>
<dbReference type="RefSeq" id="WP_166276923.1">
    <property type="nucleotide sequence ID" value="NZ_JAANNP010000001.1"/>
</dbReference>
<dbReference type="Proteomes" id="UP000800981">
    <property type="component" value="Unassembled WGS sequence"/>
</dbReference>
<sequence length="78" mass="8766">MSTTTLRVSTETRDRINAVKGERSTDELLSEALAALERERLRREQQAALAAMTPQQWEQYTEEAALWGHAITPLPAAQ</sequence>
<name>A0ABX0GNV0_9ACTN</name>
<keyword evidence="2" id="KW-1185">Reference proteome</keyword>
<evidence type="ECO:0000313" key="1">
    <source>
        <dbReference type="EMBL" id="NHC12521.1"/>
    </source>
</evidence>